<dbReference type="InterPro" id="IPR017930">
    <property type="entry name" value="Myb_dom"/>
</dbReference>
<feature type="domain" description="Myb-like" evidence="4">
    <location>
        <begin position="423"/>
        <end position="476"/>
    </location>
</feature>
<evidence type="ECO:0000256" key="3">
    <source>
        <dbReference type="SAM" id="MobiDB-lite"/>
    </source>
</evidence>
<dbReference type="AlphaFoldDB" id="A0AAV0EVE6"/>
<dbReference type="CDD" id="cd00167">
    <property type="entry name" value="SANT"/>
    <property type="match status" value="1"/>
</dbReference>
<dbReference type="Pfam" id="PF13921">
    <property type="entry name" value="Myb_DNA-bind_6"/>
    <property type="match status" value="1"/>
</dbReference>
<name>A0AAV0EVE6_9ASTE</name>
<feature type="domain" description="HTH myb-type" evidence="5">
    <location>
        <begin position="309"/>
        <end position="356"/>
    </location>
</feature>
<dbReference type="GO" id="GO:0000976">
    <property type="term" value="F:transcription cis-regulatory region binding"/>
    <property type="evidence" value="ECO:0007669"/>
    <property type="project" value="UniProtKB-ARBA"/>
</dbReference>
<protein>
    <submittedName>
        <fullName evidence="6">Uncharacterized protein</fullName>
    </submittedName>
</protein>
<dbReference type="EMBL" id="CAMAPF010000945">
    <property type="protein sequence ID" value="CAH9127194.1"/>
    <property type="molecule type" value="Genomic_DNA"/>
</dbReference>
<evidence type="ECO:0000259" key="4">
    <source>
        <dbReference type="PROSITE" id="PS50090"/>
    </source>
</evidence>
<comment type="caution">
    <text evidence="6">The sequence shown here is derived from an EMBL/GenBank/DDBJ whole genome shotgun (WGS) entry which is preliminary data.</text>
</comment>
<dbReference type="PROSITE" id="PS51294">
    <property type="entry name" value="HTH_MYB"/>
    <property type="match status" value="1"/>
</dbReference>
<keyword evidence="2" id="KW-0539">Nucleus</keyword>
<comment type="subcellular location">
    <subcellularLocation>
        <location evidence="1">Nucleus</location>
    </subcellularLocation>
</comment>
<dbReference type="PANTHER" id="PTHR47430">
    <property type="entry name" value="GB|AAC33480.1"/>
    <property type="match status" value="1"/>
</dbReference>
<gene>
    <name evidence="6" type="ORF">CEPIT_LOCUS28125</name>
</gene>
<dbReference type="Proteomes" id="UP001152523">
    <property type="component" value="Unassembled WGS sequence"/>
</dbReference>
<sequence>MDVEDGGATFLKQSRKRHKKFKQTEEKNTNNGLEVIHLDHIAMDEKVQEHKVFEEGGFIERRKSTEAFENKKKKKKTKKVLEGSVDNERRMGEEGGGCCASQVEMKKRKRNVKHNVDGIKNTFGLDSEDNNTHSVATKMMQNKISKKVKLTDECTEDSKDMATKKKKKKNRENKRKSNAFSANVKEKLGGCDPQDANPRKNKRVQLADELEGCPVVNGPEKNKEKNKEVDKLVEGKRFSKEEDEIIKEAVSKYIEEHELGDEGLNMVLNCKSLPNLRGCWKQIGAALPQRPYRAVYNRAQKMFRKSEIPWTEEEYEFVKKYHEKHGNRWAEMAEELGKYRTHVFNAWLRRIKLPNLKKGRWSQEEYQTLFDLVNIDLQLKVSEEKKSRHGMLRDNICWIAISDKLASRNNTKCCNKWYRHLTSPLVAEGKWTDSDDYRLVGALYELDGSCIENVDWDNILEHRSGEVTLKRWKQMVRHIGNHETKPFAEQVEILAKRYCPYMLEAREAWDSKPYFSPTPIPVNGARVIKACDRSAGGSNLAHTIFSIIYRYILQLCFEG</sequence>
<dbReference type="GO" id="GO:0005634">
    <property type="term" value="C:nucleus"/>
    <property type="evidence" value="ECO:0007669"/>
    <property type="project" value="UniProtKB-SubCell"/>
</dbReference>
<organism evidence="6 7">
    <name type="scientific">Cuscuta epithymum</name>
    <dbReference type="NCBI Taxonomy" id="186058"/>
    <lineage>
        <taxon>Eukaryota</taxon>
        <taxon>Viridiplantae</taxon>
        <taxon>Streptophyta</taxon>
        <taxon>Embryophyta</taxon>
        <taxon>Tracheophyta</taxon>
        <taxon>Spermatophyta</taxon>
        <taxon>Magnoliopsida</taxon>
        <taxon>eudicotyledons</taxon>
        <taxon>Gunneridae</taxon>
        <taxon>Pentapetalae</taxon>
        <taxon>asterids</taxon>
        <taxon>lamiids</taxon>
        <taxon>Solanales</taxon>
        <taxon>Convolvulaceae</taxon>
        <taxon>Cuscuteae</taxon>
        <taxon>Cuscuta</taxon>
        <taxon>Cuscuta subgen. Cuscuta</taxon>
    </lineage>
</organism>
<evidence type="ECO:0000313" key="7">
    <source>
        <dbReference type="Proteomes" id="UP001152523"/>
    </source>
</evidence>
<dbReference type="SUPFAM" id="SSF46689">
    <property type="entry name" value="Homeodomain-like"/>
    <property type="match status" value="2"/>
</dbReference>
<reference evidence="6" key="1">
    <citation type="submission" date="2022-07" db="EMBL/GenBank/DDBJ databases">
        <authorList>
            <person name="Macas J."/>
            <person name="Novak P."/>
            <person name="Neumann P."/>
        </authorList>
    </citation>
    <scope>NUCLEOTIDE SEQUENCE</scope>
</reference>
<feature type="compositionally biased region" description="Basic residues" evidence="3">
    <location>
        <begin position="164"/>
        <end position="177"/>
    </location>
</feature>
<evidence type="ECO:0000259" key="5">
    <source>
        <dbReference type="PROSITE" id="PS51294"/>
    </source>
</evidence>
<evidence type="ECO:0000256" key="1">
    <source>
        <dbReference type="ARBA" id="ARBA00004123"/>
    </source>
</evidence>
<dbReference type="InterPro" id="IPR001005">
    <property type="entry name" value="SANT/Myb"/>
</dbReference>
<feature type="domain" description="Myb-like" evidence="4">
    <location>
        <begin position="353"/>
        <end position="421"/>
    </location>
</feature>
<evidence type="ECO:0000313" key="6">
    <source>
        <dbReference type="EMBL" id="CAH9127194.1"/>
    </source>
</evidence>
<dbReference type="Gene3D" id="1.10.10.60">
    <property type="entry name" value="Homeodomain-like"/>
    <property type="match status" value="3"/>
</dbReference>
<feature type="region of interest" description="Disordered" evidence="3">
    <location>
        <begin position="148"/>
        <end position="199"/>
    </location>
</feature>
<evidence type="ECO:0000256" key="2">
    <source>
        <dbReference type="ARBA" id="ARBA00023242"/>
    </source>
</evidence>
<dbReference type="PANTHER" id="PTHR47430:SF4">
    <property type="entry name" value="GB|AAC33480.1"/>
    <property type="match status" value="1"/>
</dbReference>
<feature type="compositionally biased region" description="Basic and acidic residues" evidence="3">
    <location>
        <begin position="149"/>
        <end position="163"/>
    </location>
</feature>
<dbReference type="PROSITE" id="PS50090">
    <property type="entry name" value="MYB_LIKE"/>
    <property type="match status" value="3"/>
</dbReference>
<accession>A0AAV0EVE6</accession>
<keyword evidence="7" id="KW-1185">Reference proteome</keyword>
<dbReference type="InterPro" id="IPR009057">
    <property type="entry name" value="Homeodomain-like_sf"/>
</dbReference>
<feature type="region of interest" description="Disordered" evidence="3">
    <location>
        <begin position="1"/>
        <end position="29"/>
    </location>
</feature>
<proteinExistence type="predicted"/>
<dbReference type="GO" id="GO:0010597">
    <property type="term" value="P:green leaf volatile biosynthetic process"/>
    <property type="evidence" value="ECO:0007669"/>
    <property type="project" value="UniProtKB-ARBA"/>
</dbReference>
<dbReference type="SMART" id="SM00717">
    <property type="entry name" value="SANT"/>
    <property type="match status" value="3"/>
</dbReference>
<feature type="domain" description="Myb-like" evidence="4">
    <location>
        <begin position="309"/>
        <end position="351"/>
    </location>
</feature>